<gene>
    <name evidence="2" type="ORF">HMPREF9225_1580</name>
</gene>
<dbReference type="SUPFAM" id="SSF56300">
    <property type="entry name" value="Metallo-dependent phosphatases"/>
    <property type="match status" value="1"/>
</dbReference>
<organism evidence="2 3">
    <name type="scientific">Peptoniphilus duerdenii ATCC BAA-1640</name>
    <dbReference type="NCBI Taxonomy" id="862517"/>
    <lineage>
        <taxon>Bacteria</taxon>
        <taxon>Bacillati</taxon>
        <taxon>Bacillota</taxon>
        <taxon>Tissierellia</taxon>
        <taxon>Tissierellales</taxon>
        <taxon>Peptoniphilaceae</taxon>
        <taxon>Peptoniphilus</taxon>
    </lineage>
</organism>
<dbReference type="GO" id="GO:0016787">
    <property type="term" value="F:hydrolase activity"/>
    <property type="evidence" value="ECO:0007669"/>
    <property type="project" value="InterPro"/>
</dbReference>
<dbReference type="OrthoDB" id="9773856at2"/>
<evidence type="ECO:0000313" key="2">
    <source>
        <dbReference type="EMBL" id="EFM24714.1"/>
    </source>
</evidence>
<evidence type="ECO:0000259" key="1">
    <source>
        <dbReference type="Pfam" id="PF00149"/>
    </source>
</evidence>
<dbReference type="HOGENOM" id="CLU_071838_0_0_9"/>
<feature type="domain" description="Calcineurin-like phosphoesterase" evidence="1">
    <location>
        <begin position="1"/>
        <end position="195"/>
    </location>
</feature>
<proteinExistence type="predicted"/>
<dbReference type="AlphaFoldDB" id="E0NN41"/>
<sequence>MKILYFTDTHYRGTNPQNRLDNFLETQVKKTEEVMEIARMEDVDYILHGGDLFDRPDIAISVVSTFAKIFKEAPAPIYIVSGNHDIYGHNPDTLNRTVMGLLCDLKVLNLVNGKDIYLKKDVVVKLTGTPYKYGMDLKENMKRYLVKEEEKDYDYRIHMTHGFIIDKSFVNTVDYTTVEDLYTTDADITLCGHYHLGFKTVCHEENGHKKYFINPGAMVRLSNSMLEIKRKPKVVIIELTDEIKLKEIYLKSALDGELVLDRSVMENFKSKRSRDLAFSDMVNSNLNLNKLNIFDMISEIAKENNLPEKVREEAIKRIGEAELESK</sequence>
<dbReference type="eggNOG" id="COG0420">
    <property type="taxonomic scope" value="Bacteria"/>
</dbReference>
<dbReference type="Gene3D" id="3.60.21.10">
    <property type="match status" value="1"/>
</dbReference>
<dbReference type="InterPro" id="IPR050535">
    <property type="entry name" value="DNA_Repair-Maintenance_Comp"/>
</dbReference>
<name>E0NN41_9FIRM</name>
<dbReference type="InterPro" id="IPR004843">
    <property type="entry name" value="Calcineurin-like_PHP"/>
</dbReference>
<protein>
    <submittedName>
        <fullName evidence="2">Ser/Thr phosphatase family protein</fullName>
    </submittedName>
</protein>
<dbReference type="Proteomes" id="UP000003280">
    <property type="component" value="Unassembled WGS sequence"/>
</dbReference>
<dbReference type="STRING" id="862517.HMPREF9225_1580"/>
<dbReference type="PANTHER" id="PTHR30337">
    <property type="entry name" value="COMPONENT OF ATP-DEPENDENT DSDNA EXONUCLEASE"/>
    <property type="match status" value="1"/>
</dbReference>
<dbReference type="RefSeq" id="WP_008902355.1">
    <property type="nucleotide sequence ID" value="NZ_GL397071.1"/>
</dbReference>
<dbReference type="PANTHER" id="PTHR30337:SF0">
    <property type="entry name" value="NUCLEASE SBCCD SUBUNIT D"/>
    <property type="match status" value="1"/>
</dbReference>
<comment type="caution">
    <text evidence="2">The sequence shown here is derived from an EMBL/GenBank/DDBJ whole genome shotgun (WGS) entry which is preliminary data.</text>
</comment>
<accession>E0NN41</accession>
<evidence type="ECO:0000313" key="3">
    <source>
        <dbReference type="Proteomes" id="UP000003280"/>
    </source>
</evidence>
<dbReference type="InterPro" id="IPR029052">
    <property type="entry name" value="Metallo-depent_PP-like"/>
</dbReference>
<reference evidence="2 3" key="1">
    <citation type="submission" date="2010-07" db="EMBL/GenBank/DDBJ databases">
        <authorList>
            <person name="Muzny D."/>
            <person name="Qin X."/>
            <person name="Deng J."/>
            <person name="Jiang H."/>
            <person name="Liu Y."/>
            <person name="Qu J."/>
            <person name="Song X.-Z."/>
            <person name="Zhang L."/>
            <person name="Thornton R."/>
            <person name="Coyle M."/>
            <person name="Francisco L."/>
            <person name="Jackson L."/>
            <person name="Javaid M."/>
            <person name="Korchina V."/>
            <person name="Kovar C."/>
            <person name="Mata R."/>
            <person name="Mathew T."/>
            <person name="Ngo R."/>
            <person name="Nguyen L."/>
            <person name="Nguyen N."/>
            <person name="Okwuonu G."/>
            <person name="Ongeri F."/>
            <person name="Pham C."/>
            <person name="Simmons D."/>
            <person name="Wilczek-Boney K."/>
            <person name="Hale W."/>
            <person name="Jakkamsetti A."/>
            <person name="Pham P."/>
            <person name="Ruth R."/>
            <person name="San Lucas F."/>
            <person name="Warren J."/>
            <person name="Zhang J."/>
            <person name="Zhao Z."/>
            <person name="Zhou C."/>
            <person name="Zhu D."/>
            <person name="Lee S."/>
            <person name="Bess C."/>
            <person name="Blankenburg K."/>
            <person name="Forbes L."/>
            <person name="Fu Q."/>
            <person name="Gubbala S."/>
            <person name="Hirani K."/>
            <person name="Jayaseelan J.C."/>
            <person name="Lara F."/>
            <person name="Munidasa M."/>
            <person name="Palculict T."/>
            <person name="Patil S."/>
            <person name="Pu L.-L."/>
            <person name="Saada N."/>
            <person name="Tang L."/>
            <person name="Weissenberger G."/>
            <person name="Zhu Y."/>
            <person name="Hemphill L."/>
            <person name="Shang Y."/>
            <person name="Youmans B."/>
            <person name="Ayvaz T."/>
            <person name="Ross M."/>
            <person name="Santibanez J."/>
            <person name="Aqrawi P."/>
            <person name="Gross S."/>
            <person name="Joshi V."/>
            <person name="Fowler G."/>
            <person name="Nazareth L."/>
            <person name="Reid J."/>
            <person name="Worley K."/>
            <person name="Petrosino J."/>
            <person name="Highlander S."/>
            <person name="Gibbs R."/>
        </authorList>
    </citation>
    <scope>NUCLEOTIDE SEQUENCE [LARGE SCALE GENOMIC DNA]</scope>
    <source>
        <strain evidence="2 3">ATCC BAA-1640</strain>
    </source>
</reference>
<dbReference type="Pfam" id="PF00149">
    <property type="entry name" value="Metallophos"/>
    <property type="match status" value="1"/>
</dbReference>
<dbReference type="EMBL" id="AEEH01000048">
    <property type="protein sequence ID" value="EFM24714.1"/>
    <property type="molecule type" value="Genomic_DNA"/>
</dbReference>
<keyword evidence="3" id="KW-1185">Reference proteome</keyword>